<evidence type="ECO:0000313" key="2">
    <source>
        <dbReference type="Proteomes" id="UP001500192"/>
    </source>
</evidence>
<keyword evidence="2" id="KW-1185">Reference proteome</keyword>
<dbReference type="PANTHER" id="PTHR47691">
    <property type="entry name" value="REGULATOR-RELATED"/>
    <property type="match status" value="1"/>
</dbReference>
<evidence type="ECO:0000313" key="1">
    <source>
        <dbReference type="EMBL" id="GAA4669993.1"/>
    </source>
</evidence>
<dbReference type="Gene3D" id="3.40.50.300">
    <property type="entry name" value="P-loop containing nucleotide triphosphate hydrolases"/>
    <property type="match status" value="1"/>
</dbReference>
<dbReference type="SUPFAM" id="SSF48452">
    <property type="entry name" value="TPR-like"/>
    <property type="match status" value="1"/>
</dbReference>
<dbReference type="Proteomes" id="UP001500192">
    <property type="component" value="Unassembled WGS sequence"/>
</dbReference>
<dbReference type="SUPFAM" id="SSF52540">
    <property type="entry name" value="P-loop containing nucleoside triphosphate hydrolases"/>
    <property type="match status" value="1"/>
</dbReference>
<dbReference type="Pfam" id="PF13424">
    <property type="entry name" value="TPR_12"/>
    <property type="match status" value="2"/>
</dbReference>
<gene>
    <name evidence="1" type="ORF">GCM10023214_75700</name>
</gene>
<dbReference type="EMBL" id="BAABIB010000168">
    <property type="protein sequence ID" value="GAA4669993.1"/>
    <property type="molecule type" value="Genomic_DNA"/>
</dbReference>
<dbReference type="Gene3D" id="1.25.40.10">
    <property type="entry name" value="Tetratricopeptide repeat domain"/>
    <property type="match status" value="1"/>
</dbReference>
<dbReference type="PANTHER" id="PTHR47691:SF3">
    <property type="entry name" value="HTH-TYPE TRANSCRIPTIONAL REGULATOR RV0890C-RELATED"/>
    <property type="match status" value="1"/>
</dbReference>
<proteinExistence type="predicted"/>
<dbReference type="PRINTS" id="PR00364">
    <property type="entry name" value="DISEASERSIST"/>
</dbReference>
<dbReference type="InterPro" id="IPR011990">
    <property type="entry name" value="TPR-like_helical_dom_sf"/>
</dbReference>
<dbReference type="InterPro" id="IPR019734">
    <property type="entry name" value="TPR_rpt"/>
</dbReference>
<dbReference type="RefSeq" id="WP_346056672.1">
    <property type="nucleotide sequence ID" value="NZ_BAABIB010000168.1"/>
</dbReference>
<reference evidence="2" key="1">
    <citation type="journal article" date="2019" name="Int. J. Syst. Evol. Microbiol.">
        <title>The Global Catalogue of Microorganisms (GCM) 10K type strain sequencing project: providing services to taxonomists for standard genome sequencing and annotation.</title>
        <authorList>
            <consortium name="The Broad Institute Genomics Platform"/>
            <consortium name="The Broad Institute Genome Sequencing Center for Infectious Disease"/>
            <person name="Wu L."/>
            <person name="Ma J."/>
        </authorList>
    </citation>
    <scope>NUCLEOTIDE SEQUENCE [LARGE SCALE GENOMIC DNA]</scope>
    <source>
        <strain evidence="2">JCM 18054</strain>
    </source>
</reference>
<evidence type="ECO:0008006" key="3">
    <source>
        <dbReference type="Google" id="ProtNLM"/>
    </source>
</evidence>
<organism evidence="1 2">
    <name type="scientific">Amycolatopsis dongchuanensis</name>
    <dbReference type="NCBI Taxonomy" id="1070866"/>
    <lineage>
        <taxon>Bacteria</taxon>
        <taxon>Bacillati</taxon>
        <taxon>Actinomycetota</taxon>
        <taxon>Actinomycetes</taxon>
        <taxon>Pseudonocardiales</taxon>
        <taxon>Pseudonocardiaceae</taxon>
        <taxon>Amycolatopsis</taxon>
    </lineage>
</organism>
<dbReference type="SMART" id="SM00028">
    <property type="entry name" value="TPR"/>
    <property type="match status" value="4"/>
</dbReference>
<dbReference type="InterPro" id="IPR027417">
    <property type="entry name" value="P-loop_NTPase"/>
</dbReference>
<protein>
    <recommendedName>
        <fullName evidence="3">NB-ARC domain-containing protein</fullName>
    </recommendedName>
</protein>
<comment type="caution">
    <text evidence="1">The sequence shown here is derived from an EMBL/GenBank/DDBJ whole genome shotgun (WGS) entry which is preliminary data.</text>
</comment>
<accession>A0ABP8VTZ9</accession>
<sequence>MRLLDRLPHEGGIFVLEGEAGIGTTHLMLHWANKHTADFPDGCYYADLNGTVAQNQNEAIVTGILQALGVSPTAADRPEQLLDLFRSVAAGKRILLLLDNAVSPAQVASLLPDGNFAVLVTSRRSLADLGKTHGAQRIPLGKLTTGESLALLREAGDPARVDADPAATAAVIGVCQRLPLALSLAAEQLLASPGLTMGELAADLSAREVGATLVVSLNTDLTFPVVLESAYGKLPARVKRTLWLIAAQPCRALDKFALAALTGLDAPAFEADLALLTRYKLVEHRRDGRIQLQSMIREFAAGHADPEEVRLAERRLIHFLVLTAQNAGNAMAKGWTGPMKYPAVPGVTPLVFAEQQQALKWFRAERRTALTLLGAVGPREPQASRLAVLYLPYLFLTKPWSMCLELIGHGVRIARDAQDHFDLARCLHGMAWVLHELRRDAEALPYLRRAMALQDNELDDKQGKAWTAFTFGECLTATGKPSEALRYFEIARAHFDETHQPLGSAFVLSSMAFAVYEHDPEGAISRAEEAVTIATELDNPALRGCSHHQLGLLHQRDGNLEEAVVEFRKALVIRRPTPERWGTADTLLSLGETYAQLHREADARAALTESMAIFADLHDPREYVAKATLTQLQVPPVPPEQNWLPDSEQPHP</sequence>
<name>A0ABP8VTZ9_9PSEU</name>